<evidence type="ECO:0000313" key="3">
    <source>
        <dbReference type="Proteomes" id="UP001239445"/>
    </source>
</evidence>
<evidence type="ECO:0000259" key="1">
    <source>
        <dbReference type="Pfam" id="PF06985"/>
    </source>
</evidence>
<dbReference type="AlphaFoldDB" id="A0AAJ0B8N9"/>
<keyword evidence="3" id="KW-1185">Reference proteome</keyword>
<dbReference type="Pfam" id="PF06985">
    <property type="entry name" value="HET"/>
    <property type="match status" value="1"/>
</dbReference>
<dbReference type="EMBL" id="MU839837">
    <property type="protein sequence ID" value="KAK1753740.1"/>
    <property type="molecule type" value="Genomic_DNA"/>
</dbReference>
<proteinExistence type="predicted"/>
<accession>A0AAJ0B8N9</accession>
<organism evidence="2 3">
    <name type="scientific">Echria macrotheca</name>
    <dbReference type="NCBI Taxonomy" id="438768"/>
    <lineage>
        <taxon>Eukaryota</taxon>
        <taxon>Fungi</taxon>
        <taxon>Dikarya</taxon>
        <taxon>Ascomycota</taxon>
        <taxon>Pezizomycotina</taxon>
        <taxon>Sordariomycetes</taxon>
        <taxon>Sordariomycetidae</taxon>
        <taxon>Sordariales</taxon>
        <taxon>Schizotheciaceae</taxon>
        <taxon>Echria</taxon>
    </lineage>
</organism>
<evidence type="ECO:0000313" key="2">
    <source>
        <dbReference type="EMBL" id="KAK1753740.1"/>
    </source>
</evidence>
<comment type="caution">
    <text evidence="2">The sequence shown here is derived from an EMBL/GenBank/DDBJ whole genome shotgun (WGS) entry which is preliminary data.</text>
</comment>
<name>A0AAJ0B8N9_9PEZI</name>
<protein>
    <submittedName>
        <fullName evidence="2">Heterokaryon incompatibility protein-domain-containing protein</fullName>
    </submittedName>
</protein>
<gene>
    <name evidence="2" type="ORF">QBC47DRAFT_326294</name>
</gene>
<reference evidence="2" key="1">
    <citation type="submission" date="2023-06" db="EMBL/GenBank/DDBJ databases">
        <title>Genome-scale phylogeny and comparative genomics of the fungal order Sordariales.</title>
        <authorList>
            <consortium name="Lawrence Berkeley National Laboratory"/>
            <person name="Hensen N."/>
            <person name="Bonometti L."/>
            <person name="Westerberg I."/>
            <person name="Brannstrom I.O."/>
            <person name="Guillou S."/>
            <person name="Cros-Aarteil S."/>
            <person name="Calhoun S."/>
            <person name="Haridas S."/>
            <person name="Kuo A."/>
            <person name="Mondo S."/>
            <person name="Pangilinan J."/>
            <person name="Riley R."/>
            <person name="Labutti K."/>
            <person name="Andreopoulos B."/>
            <person name="Lipzen A."/>
            <person name="Chen C."/>
            <person name="Yanf M."/>
            <person name="Daum C."/>
            <person name="Ng V."/>
            <person name="Clum A."/>
            <person name="Steindorff A."/>
            <person name="Ohm R."/>
            <person name="Martin F."/>
            <person name="Silar P."/>
            <person name="Natvig D."/>
            <person name="Lalanne C."/>
            <person name="Gautier V."/>
            <person name="Ament-Velasquez S.L."/>
            <person name="Kruys A."/>
            <person name="Hutchinson M.I."/>
            <person name="Powell A.J."/>
            <person name="Barry K."/>
            <person name="Miller A.N."/>
            <person name="Grigoriev I.V."/>
            <person name="Debuchy R."/>
            <person name="Gladieux P."/>
            <person name="Thoren M.H."/>
            <person name="Johannesson H."/>
        </authorList>
    </citation>
    <scope>NUCLEOTIDE SEQUENCE</scope>
    <source>
        <strain evidence="2">PSN4</strain>
    </source>
</reference>
<feature type="domain" description="Heterokaryon incompatibility" evidence="1">
    <location>
        <begin position="165"/>
        <end position="327"/>
    </location>
</feature>
<dbReference type="PANTHER" id="PTHR33112">
    <property type="entry name" value="DOMAIN PROTEIN, PUTATIVE-RELATED"/>
    <property type="match status" value="1"/>
</dbReference>
<dbReference type="InterPro" id="IPR010730">
    <property type="entry name" value="HET"/>
</dbReference>
<dbReference type="Proteomes" id="UP001239445">
    <property type="component" value="Unassembled WGS sequence"/>
</dbReference>
<sequence>MTSTLCPVCMQLFSKGIRFVPSSLVELAGLRCLRCRAIHAIVEDTTELRSDDPLLGVHIELGRMMYVDLYSSDGQMNRCHSFHVFRTREDETVDIFPGIGVGRAVAGNAGDQTTIDFIKDRLLECSRHSKCEKQRDRPLPTRLVRIHQDSSSLSLAETAGQSGRYAALSYCWGDTAQMVKTDHSTLELHKREIPWGKLPKTIQDAIDVTRALGLEYIWVDALCIIQGSQDGNKGDWETEAAKMADYYSNALVTIGASSAASADQGIFTPREEWHAPKRVEISDWDGRSWEGLQQKQLLAQERPTGDLMRLGRGDTGPISARGWTFQENSLASRMIHFTSLGLMWECRQHMTTENGHTLVQEGVTTTSIIRNLQANPPIDDAGDTWANFVLLYTARTLRYHSDRLAAIAGIASWLKQHRPEFRRYQAGLWEDTIANDLSWIVFDSKSSHPAFSEFPSWSWTSVNERVCFLFPPSSSVVGEKLCHMDANAPTKSSSNVPHPRPSEFVSVTQHELYLRAPMQRAYLELAHSAAGSDFERLDFKLSLFADPRVVGAVGATGVQPPTPRFFPDSHLRLTEIVEFDGSRIEAVRRSEISSPFCAEVFLLWCGWGKPGDSNARSYTGVVLSKVANGRYARVGAVSCSIPLDQEGFICGSCESVVLV</sequence>
<dbReference type="PANTHER" id="PTHR33112:SF16">
    <property type="entry name" value="HETEROKARYON INCOMPATIBILITY DOMAIN-CONTAINING PROTEIN"/>
    <property type="match status" value="1"/>
</dbReference>